<evidence type="ECO:0000256" key="2">
    <source>
        <dbReference type="ARBA" id="ARBA00022980"/>
    </source>
</evidence>
<feature type="domain" description="Large ribosomal subunit protein uL15/eL18" evidence="7">
    <location>
        <begin position="75"/>
        <end position="148"/>
    </location>
</feature>
<feature type="region of interest" description="Disordered" evidence="6">
    <location>
        <begin position="1"/>
        <end position="40"/>
    </location>
</feature>
<gene>
    <name evidence="4" type="primary">rplO</name>
    <name evidence="8" type="ORF">SAMN05216382_1950</name>
</gene>
<dbReference type="STRING" id="1855283.SAMN05216382_1950"/>
<dbReference type="PROSITE" id="PS00475">
    <property type="entry name" value="RIBOSOMAL_L15"/>
    <property type="match status" value="1"/>
</dbReference>
<dbReference type="GO" id="GO:0006412">
    <property type="term" value="P:translation"/>
    <property type="evidence" value="ECO:0007669"/>
    <property type="project" value="UniProtKB-UniRule"/>
</dbReference>
<dbReference type="Pfam" id="PF00828">
    <property type="entry name" value="Ribosomal_L27A"/>
    <property type="match status" value="1"/>
</dbReference>
<dbReference type="InterPro" id="IPR030878">
    <property type="entry name" value="Ribosomal_uL15"/>
</dbReference>
<evidence type="ECO:0000313" key="8">
    <source>
        <dbReference type="EMBL" id="SEL39432.1"/>
    </source>
</evidence>
<evidence type="ECO:0000256" key="3">
    <source>
        <dbReference type="ARBA" id="ARBA00023274"/>
    </source>
</evidence>
<dbReference type="InterPro" id="IPR005749">
    <property type="entry name" value="Ribosomal_uL15_bac-type"/>
</dbReference>
<dbReference type="AlphaFoldDB" id="A0A1H7PUK0"/>
<proteinExistence type="inferred from homology"/>
<dbReference type="PANTHER" id="PTHR12934:SF11">
    <property type="entry name" value="LARGE RIBOSOMAL SUBUNIT PROTEIN UL15M"/>
    <property type="match status" value="1"/>
</dbReference>
<reference evidence="9" key="1">
    <citation type="submission" date="2016-10" db="EMBL/GenBank/DDBJ databases">
        <authorList>
            <person name="Varghese N."/>
            <person name="Submissions S."/>
        </authorList>
    </citation>
    <scope>NUCLEOTIDE SEQUENCE [LARGE SCALE GENOMIC DNA]</scope>
    <source>
        <strain evidence="9">JS21-1</strain>
    </source>
</reference>
<keyword evidence="4" id="KW-0699">rRNA-binding</keyword>
<dbReference type="GO" id="GO:0019843">
    <property type="term" value="F:rRNA binding"/>
    <property type="evidence" value="ECO:0007669"/>
    <property type="project" value="UniProtKB-UniRule"/>
</dbReference>
<evidence type="ECO:0000256" key="5">
    <source>
        <dbReference type="RuleBase" id="RU003888"/>
    </source>
</evidence>
<keyword evidence="4" id="KW-0694">RNA-binding</keyword>
<name>A0A1H7PUK0_9SPHN</name>
<dbReference type="InterPro" id="IPR036227">
    <property type="entry name" value="Ribosomal_uL15/eL18_sf"/>
</dbReference>
<keyword evidence="2 4" id="KW-0689">Ribosomal protein</keyword>
<dbReference type="RefSeq" id="WP_093005723.1">
    <property type="nucleotide sequence ID" value="NZ_FNZZ01000003.1"/>
</dbReference>
<comment type="function">
    <text evidence="4">Binds to the 23S rRNA.</text>
</comment>
<feature type="compositionally biased region" description="Gly residues" evidence="6">
    <location>
        <begin position="21"/>
        <end position="35"/>
    </location>
</feature>
<dbReference type="EMBL" id="FNZZ01000003">
    <property type="protein sequence ID" value="SEL39432.1"/>
    <property type="molecule type" value="Genomic_DNA"/>
</dbReference>
<comment type="subunit">
    <text evidence="4">Part of the 50S ribosomal subunit.</text>
</comment>
<dbReference type="Proteomes" id="UP000199214">
    <property type="component" value="Unassembled WGS sequence"/>
</dbReference>
<dbReference type="InterPro" id="IPR021131">
    <property type="entry name" value="Ribosomal_uL15/eL18"/>
</dbReference>
<dbReference type="GO" id="GO:0022625">
    <property type="term" value="C:cytosolic large ribosomal subunit"/>
    <property type="evidence" value="ECO:0007669"/>
    <property type="project" value="TreeGrafter"/>
</dbReference>
<dbReference type="SUPFAM" id="SSF52080">
    <property type="entry name" value="Ribosomal proteins L15p and L18e"/>
    <property type="match status" value="1"/>
</dbReference>
<evidence type="ECO:0000259" key="7">
    <source>
        <dbReference type="Pfam" id="PF00828"/>
    </source>
</evidence>
<protein>
    <recommendedName>
        <fullName evidence="4">Large ribosomal subunit protein uL15</fullName>
    </recommendedName>
</protein>
<dbReference type="Gene3D" id="3.100.10.10">
    <property type="match status" value="1"/>
</dbReference>
<keyword evidence="9" id="KW-1185">Reference proteome</keyword>
<dbReference type="NCBIfam" id="TIGR01071">
    <property type="entry name" value="rplO_bact"/>
    <property type="match status" value="1"/>
</dbReference>
<dbReference type="GO" id="GO:0003735">
    <property type="term" value="F:structural constituent of ribosome"/>
    <property type="evidence" value="ECO:0007669"/>
    <property type="project" value="InterPro"/>
</dbReference>
<evidence type="ECO:0000256" key="1">
    <source>
        <dbReference type="ARBA" id="ARBA00007320"/>
    </source>
</evidence>
<dbReference type="PANTHER" id="PTHR12934">
    <property type="entry name" value="50S RIBOSOMAL PROTEIN L15"/>
    <property type="match status" value="1"/>
</dbReference>
<feature type="compositionally biased region" description="Basic and acidic residues" evidence="6">
    <location>
        <begin position="1"/>
        <end position="13"/>
    </location>
</feature>
<evidence type="ECO:0000256" key="6">
    <source>
        <dbReference type="SAM" id="MobiDB-lite"/>
    </source>
</evidence>
<keyword evidence="3 4" id="KW-0687">Ribonucleoprotein</keyword>
<dbReference type="OrthoDB" id="9810293at2"/>
<organism evidence="8 9">
    <name type="scientific">Sphingomonas palmae</name>
    <dbReference type="NCBI Taxonomy" id="1855283"/>
    <lineage>
        <taxon>Bacteria</taxon>
        <taxon>Pseudomonadati</taxon>
        <taxon>Pseudomonadota</taxon>
        <taxon>Alphaproteobacteria</taxon>
        <taxon>Sphingomonadales</taxon>
        <taxon>Sphingomonadaceae</taxon>
        <taxon>Sphingomonas</taxon>
    </lineage>
</organism>
<evidence type="ECO:0000256" key="4">
    <source>
        <dbReference type="HAMAP-Rule" id="MF_01341"/>
    </source>
</evidence>
<comment type="similarity">
    <text evidence="1 4 5">Belongs to the universal ribosomal protein uL15 family.</text>
</comment>
<dbReference type="HAMAP" id="MF_01341">
    <property type="entry name" value="Ribosomal_uL15"/>
    <property type="match status" value="1"/>
</dbReference>
<evidence type="ECO:0000313" key="9">
    <source>
        <dbReference type="Proteomes" id="UP000199214"/>
    </source>
</evidence>
<dbReference type="InterPro" id="IPR001196">
    <property type="entry name" value="Ribosomal_uL15_CS"/>
</dbReference>
<sequence>MKLNELRDNEGARKSRMRVGRGIGSGKGKTGGRGVKGQKSREGVSIAGFEGGQMPLHMRLPKRGFNNIFAKDYAEVNLGAIEKAIASGKLTGTDIDHAALKAAGLARGGKDGVRLLGKGTLSSKLNFTVAGVSASAREAVEKAGGSVTVPEIVPAADKAKAKHRTGRAAPRA</sequence>
<accession>A0A1H7PUK0</accession>